<evidence type="ECO:0000256" key="2">
    <source>
        <dbReference type="ARBA" id="ARBA00022450"/>
    </source>
</evidence>
<dbReference type="InterPro" id="IPR036736">
    <property type="entry name" value="ACP-like_sf"/>
</dbReference>
<dbReference type="SUPFAM" id="SSF56801">
    <property type="entry name" value="Acetyl-CoA synthetase-like"/>
    <property type="match status" value="1"/>
</dbReference>
<sequence length="1199" mass="130849">MGSVVALSEEYGRPLPDSVLEKPPCPWTDFQSFVGSTPDALAIACTHQSQGLFGIPNLPLDHDAFREQPYLRWSFKSLNRAIDRLVTALRPLDVKGGAPLVTFCHNSAEYVLVYYAAIKLGCIAIPISPRNLTNEEEVRHMVRTGLSVCNGEKPVVVAGDEHLAFQIDELGLFPQPPHKIVFGATRYADWTPFQSLMDQTAPGADDGTLTPSPPGQGGCVLFTSGTTSLPKGMYRTQKNWSMALAGRKLIEGSMRAGDRSCCNLPNNHAMGFITLTNSLSLGTSVVFPGSAFNPDLMLETLYNERVTHVIMVPTMLHALTAAKAAKYPNRPMSDLRNVTFGGSSLTPETLNLVTQELGGGGAENIFGCTEGVLISSGCTNDFSKIVDGDDVSVGWPLPGFGTRIVDPETGEVLPRNTIGEVHGCGPSVDGPYIGGVGKENWYESDGRLWYKTGDAGRMDDQGRTFITGRFKDMIIRGGENISPSAVEGILGKNPTLNALIPQIVGVRDEIAGEVPVCVIKGSATPEIRELIQSQILQHMGTLYVSEDVIPVTELGLEDYPRTTSGKIQKTKLAALVKKHLYQSEEAEDGNAGNDANLTEELRSIWAKAVGLEPSRIRLDAPIGEFADSITVMRVRDRIKRTTGKALSLSAMAEAGTIEKQIELLQSMGAGQANGTQEVRVERPNRQGTPGVEDMAHLIEDPELLEPTKEVVIKTISNLSLGWEDVEDIIPAYDFGTIMSQTKLYDSWNFNFSILPSRKINKEHLRRAFEAVVINNRILASLLVWDKDKLKSDDALHVVIKQSPKFFDMIVEDGGSLDTVEELKNLSQHHPHPDYATLPGPVYRTMLFDVKETGTPAMVTSVHHCVIDASMGQIIQEDMDRALGALAAGAASTEEILSKLHPHVDYKPWADSYYNLRSGVEARAATKWHLRRLASLPQHVEAGALFPSTLITPRDQYNAALVEGDDCIPFTFDIPDIHALRKEFPEITAQAVVKSAVALMNVHRTGHSHALFTNHEASRTYFPFIPKAMAALSPKLFEATDVSGPTYQNVINLIEINKTNGETVLGFLRRVQGEQTLLTKHAAAPLREIMGGFKGGRALVAEVIGAQVYNWVPGLGTIGTNPHHHHEVLSAVVRPHLGLSLNCGLGGPQNQTVIVQVRGDGFELSGLRRVGEEIEAITKWLVTRSNWEAPVGEYERALQV</sequence>
<dbReference type="PROSITE" id="PS00455">
    <property type="entry name" value="AMP_BINDING"/>
    <property type="match status" value="1"/>
</dbReference>
<evidence type="ECO:0000256" key="1">
    <source>
        <dbReference type="ARBA" id="ARBA00006432"/>
    </source>
</evidence>
<evidence type="ECO:0000313" key="7">
    <source>
        <dbReference type="EMBL" id="KAL2276350.1"/>
    </source>
</evidence>
<dbReference type="PANTHER" id="PTHR43201">
    <property type="entry name" value="ACYL-COA SYNTHETASE"/>
    <property type="match status" value="1"/>
</dbReference>
<organism evidence="7 8">
    <name type="scientific">Diaporthe vaccinii</name>
    <dbReference type="NCBI Taxonomy" id="105482"/>
    <lineage>
        <taxon>Eukaryota</taxon>
        <taxon>Fungi</taxon>
        <taxon>Dikarya</taxon>
        <taxon>Ascomycota</taxon>
        <taxon>Pezizomycotina</taxon>
        <taxon>Sordariomycetes</taxon>
        <taxon>Sordariomycetidae</taxon>
        <taxon>Diaporthales</taxon>
        <taxon>Diaporthaceae</taxon>
        <taxon>Diaporthe</taxon>
        <taxon>Diaporthe eres species complex</taxon>
    </lineage>
</organism>
<comment type="caution">
    <text evidence="7">The sequence shown here is derived from an EMBL/GenBank/DDBJ whole genome shotgun (WGS) entry which is preliminary data.</text>
</comment>
<reference evidence="7 8" key="1">
    <citation type="submission" date="2024-03" db="EMBL/GenBank/DDBJ databases">
        <title>A high-quality draft genome sequence of Diaporthe vaccinii, a causative agent of upright dieback and viscid rot disease in cranberry plants.</title>
        <authorList>
            <person name="Sarrasin M."/>
            <person name="Lang B.F."/>
            <person name="Burger G."/>
        </authorList>
    </citation>
    <scope>NUCLEOTIDE SEQUENCE [LARGE SCALE GENOMIC DNA]</scope>
    <source>
        <strain evidence="7 8">IS7</strain>
    </source>
</reference>
<keyword evidence="2" id="KW-0596">Phosphopantetheine</keyword>
<gene>
    <name evidence="7" type="ORF">FJTKL_00951</name>
</gene>
<dbReference type="Gene3D" id="3.30.559.10">
    <property type="entry name" value="Chloramphenicol acetyltransferase-like domain"/>
    <property type="match status" value="1"/>
</dbReference>
<dbReference type="InterPro" id="IPR042099">
    <property type="entry name" value="ANL_N_sf"/>
</dbReference>
<evidence type="ECO:0000313" key="8">
    <source>
        <dbReference type="Proteomes" id="UP001600888"/>
    </source>
</evidence>
<dbReference type="SUPFAM" id="SSF52777">
    <property type="entry name" value="CoA-dependent acyltransferases"/>
    <property type="match status" value="1"/>
</dbReference>
<evidence type="ECO:0000256" key="3">
    <source>
        <dbReference type="ARBA" id="ARBA00022553"/>
    </source>
</evidence>
<dbReference type="PANTHER" id="PTHR43201:SF5">
    <property type="entry name" value="MEDIUM-CHAIN ACYL-COA LIGASE ACSF2, MITOCHONDRIAL"/>
    <property type="match status" value="1"/>
</dbReference>
<dbReference type="InterPro" id="IPR009081">
    <property type="entry name" value="PP-bd_ACP"/>
</dbReference>
<keyword evidence="8" id="KW-1185">Reference proteome</keyword>
<protein>
    <recommendedName>
        <fullName evidence="9">AMP-binding enzyme</fullName>
    </recommendedName>
</protein>
<dbReference type="SUPFAM" id="SSF47336">
    <property type="entry name" value="ACP-like"/>
    <property type="match status" value="1"/>
</dbReference>
<dbReference type="InterPro" id="IPR000873">
    <property type="entry name" value="AMP-dep_synth/lig_dom"/>
</dbReference>
<proteinExistence type="inferred from homology"/>
<dbReference type="InterPro" id="IPR023213">
    <property type="entry name" value="CAT-like_dom_sf"/>
</dbReference>
<evidence type="ECO:0008006" key="9">
    <source>
        <dbReference type="Google" id="ProtNLM"/>
    </source>
</evidence>
<evidence type="ECO:0000259" key="6">
    <source>
        <dbReference type="Pfam" id="PF00550"/>
    </source>
</evidence>
<name>A0ABR4E1Q3_9PEZI</name>
<dbReference type="CDD" id="cd04433">
    <property type="entry name" value="AFD_class_I"/>
    <property type="match status" value="1"/>
</dbReference>
<dbReference type="EMBL" id="JBAWTH010000117">
    <property type="protein sequence ID" value="KAL2276350.1"/>
    <property type="molecule type" value="Genomic_DNA"/>
</dbReference>
<dbReference type="Gene3D" id="3.40.50.12780">
    <property type="entry name" value="N-terminal domain of ligase-like"/>
    <property type="match status" value="1"/>
</dbReference>
<dbReference type="Pfam" id="PF00550">
    <property type="entry name" value="PP-binding"/>
    <property type="match status" value="1"/>
</dbReference>
<accession>A0ABR4E1Q3</accession>
<dbReference type="Pfam" id="PF00501">
    <property type="entry name" value="AMP-binding"/>
    <property type="match status" value="1"/>
</dbReference>
<keyword evidence="4" id="KW-0436">Ligase</keyword>
<evidence type="ECO:0000256" key="4">
    <source>
        <dbReference type="ARBA" id="ARBA00022598"/>
    </source>
</evidence>
<keyword evidence="3" id="KW-0597">Phosphoprotein</keyword>
<comment type="similarity">
    <text evidence="1">Belongs to the ATP-dependent AMP-binding enzyme family.</text>
</comment>
<evidence type="ECO:0000259" key="5">
    <source>
        <dbReference type="Pfam" id="PF00501"/>
    </source>
</evidence>
<dbReference type="InterPro" id="IPR045851">
    <property type="entry name" value="AMP-bd_C_sf"/>
</dbReference>
<dbReference type="Gene3D" id="3.30.300.30">
    <property type="match status" value="1"/>
</dbReference>
<feature type="domain" description="AMP-dependent synthetase/ligase" evidence="5">
    <location>
        <begin position="61"/>
        <end position="428"/>
    </location>
</feature>
<dbReference type="Proteomes" id="UP001600888">
    <property type="component" value="Unassembled WGS sequence"/>
</dbReference>
<dbReference type="InterPro" id="IPR020845">
    <property type="entry name" value="AMP-binding_CS"/>
</dbReference>
<feature type="domain" description="Carrier" evidence="6">
    <location>
        <begin position="599"/>
        <end position="663"/>
    </location>
</feature>